<comment type="caution">
    <text evidence="3">The sequence shown here is derived from an EMBL/GenBank/DDBJ whole genome shotgun (WGS) entry which is preliminary data.</text>
</comment>
<feature type="region of interest" description="Disordered" evidence="1">
    <location>
        <begin position="48"/>
        <end position="121"/>
    </location>
</feature>
<dbReference type="OrthoDB" id="4368889at2759"/>
<keyword evidence="2" id="KW-0732">Signal</keyword>
<organism evidence="3 4">
    <name type="scientific">Penicillium canariense</name>
    <dbReference type="NCBI Taxonomy" id="189055"/>
    <lineage>
        <taxon>Eukaryota</taxon>
        <taxon>Fungi</taxon>
        <taxon>Dikarya</taxon>
        <taxon>Ascomycota</taxon>
        <taxon>Pezizomycotina</taxon>
        <taxon>Eurotiomycetes</taxon>
        <taxon>Eurotiomycetidae</taxon>
        <taxon>Eurotiales</taxon>
        <taxon>Aspergillaceae</taxon>
        <taxon>Penicillium</taxon>
    </lineage>
</organism>
<dbReference type="EMBL" id="JAPQKN010000001">
    <property type="protein sequence ID" value="KAJ5176389.1"/>
    <property type="molecule type" value="Genomic_DNA"/>
</dbReference>
<dbReference type="Proteomes" id="UP001149163">
    <property type="component" value="Unassembled WGS sequence"/>
</dbReference>
<keyword evidence="4" id="KW-1185">Reference proteome</keyword>
<evidence type="ECO:0000256" key="1">
    <source>
        <dbReference type="SAM" id="MobiDB-lite"/>
    </source>
</evidence>
<accession>A0A9W9LUN7</accession>
<reference evidence="3" key="1">
    <citation type="submission" date="2022-11" db="EMBL/GenBank/DDBJ databases">
        <authorList>
            <person name="Petersen C."/>
        </authorList>
    </citation>
    <scope>NUCLEOTIDE SEQUENCE</scope>
    <source>
        <strain evidence="3">IBT 26290</strain>
    </source>
</reference>
<feature type="signal peptide" evidence="2">
    <location>
        <begin position="1"/>
        <end position="21"/>
    </location>
</feature>
<protein>
    <submittedName>
        <fullName evidence="3">Uncharacterized protein</fullName>
    </submittedName>
</protein>
<evidence type="ECO:0000313" key="4">
    <source>
        <dbReference type="Proteomes" id="UP001149163"/>
    </source>
</evidence>
<dbReference type="RefSeq" id="XP_056547997.1">
    <property type="nucleotide sequence ID" value="XM_056684391.1"/>
</dbReference>
<dbReference type="AlphaFoldDB" id="A0A9W9LUN7"/>
<evidence type="ECO:0000313" key="3">
    <source>
        <dbReference type="EMBL" id="KAJ5176389.1"/>
    </source>
</evidence>
<proteinExistence type="predicted"/>
<sequence>MARFSLSFLTVFLVLAAFAMSMPTKRDENKDLGLDTALSGLEDAAKLVGGFNNKNHNDHNNEVKKDQATANHDSTEKKQKDTIKEKEGVATPTPTQKKLTSGNFVTPTATHTTHPTSQPNILGKIPLLGGLLGGAGGGL</sequence>
<reference evidence="3" key="2">
    <citation type="journal article" date="2023" name="IMA Fungus">
        <title>Comparative genomic study of the Penicillium genus elucidates a diverse pangenome and 15 lateral gene transfer events.</title>
        <authorList>
            <person name="Petersen C."/>
            <person name="Sorensen T."/>
            <person name="Nielsen M.R."/>
            <person name="Sondergaard T.E."/>
            <person name="Sorensen J.L."/>
            <person name="Fitzpatrick D.A."/>
            <person name="Frisvad J.C."/>
            <person name="Nielsen K.L."/>
        </authorList>
    </citation>
    <scope>NUCLEOTIDE SEQUENCE</scope>
    <source>
        <strain evidence="3">IBT 26290</strain>
    </source>
</reference>
<gene>
    <name evidence="3" type="ORF">N7482_002266</name>
</gene>
<feature type="compositionally biased region" description="Basic and acidic residues" evidence="1">
    <location>
        <begin position="55"/>
        <end position="88"/>
    </location>
</feature>
<evidence type="ECO:0000256" key="2">
    <source>
        <dbReference type="SAM" id="SignalP"/>
    </source>
</evidence>
<feature type="compositionally biased region" description="Polar residues" evidence="1">
    <location>
        <begin position="92"/>
        <end position="105"/>
    </location>
</feature>
<feature type="chain" id="PRO_5040873987" evidence="2">
    <location>
        <begin position="22"/>
        <end position="139"/>
    </location>
</feature>
<dbReference type="GeneID" id="81423567"/>
<name>A0A9W9LUN7_9EURO</name>
<feature type="compositionally biased region" description="Low complexity" evidence="1">
    <location>
        <begin position="106"/>
        <end position="116"/>
    </location>
</feature>